<dbReference type="PANTHER" id="PTHR45947">
    <property type="entry name" value="SULFOQUINOVOSYL TRANSFERASE SQD2"/>
    <property type="match status" value="1"/>
</dbReference>
<evidence type="ECO:0000256" key="4">
    <source>
        <dbReference type="ARBA" id="ARBA00022679"/>
    </source>
</evidence>
<evidence type="ECO:0000256" key="2">
    <source>
        <dbReference type="ARBA" id="ARBA00012588"/>
    </source>
</evidence>
<dbReference type="EMBL" id="BBLT01000001">
    <property type="protein sequence ID" value="GAL83104.1"/>
    <property type="molecule type" value="Genomic_DNA"/>
</dbReference>
<keyword evidence="3" id="KW-0328">Glycosyltransferase</keyword>
<protein>
    <recommendedName>
        <fullName evidence="2">starch synthase</fullName>
        <ecNumber evidence="2">2.4.1.21</ecNumber>
    </recommendedName>
</protein>
<sequence>MRKPRVLMLGWEFPPIINGGLGVACLGLCKALSQHVELSMIIPKSDPNYMVNNVELIGLNNVEVENLKKIRTSKYYKEFAHVTTVEANIFPYETAESDFDIIRGKSIDFRLDNVNIFKVGDLYGDDVINKVIEYAKFCARLAMTKDFDIIHCHDWMTFLAGIEIKALSGKPLVLHVHSLDYDRGGPDSRGWVYDIERWGMHYADAIIPVSRYTGSIAKNHYDVDERKIYPVHNGADPVHVFHDTKDFPEKLVLFLGRVTGQKGPEYFLDIASKVIEHAPNSRFVMAGTGDKLRGLIESGAYRQIGNKFHFTGFLNKEKVHKLLSIADVYVMPSVSEPFGLSALEAAQFGIPCVISKQSGVSEVLYGALKADFWDVDKMAGHIISLLQNDSLRESVVKDAFRDLENLTWEKAAEKVADVYKRVL</sequence>
<dbReference type="SUPFAM" id="SSF53756">
    <property type="entry name" value="UDP-Glycosyltransferase/glycogen phosphorylase"/>
    <property type="match status" value="1"/>
</dbReference>
<organism evidence="7 8">
    <name type="scientific">Sporocytophaga myxococcoides</name>
    <dbReference type="NCBI Taxonomy" id="153721"/>
    <lineage>
        <taxon>Bacteria</taxon>
        <taxon>Pseudomonadati</taxon>
        <taxon>Bacteroidota</taxon>
        <taxon>Cytophagia</taxon>
        <taxon>Cytophagales</taxon>
        <taxon>Cytophagaceae</taxon>
        <taxon>Sporocytophaga</taxon>
    </lineage>
</organism>
<evidence type="ECO:0000256" key="3">
    <source>
        <dbReference type="ARBA" id="ARBA00022676"/>
    </source>
</evidence>
<comment type="catalytic activity">
    <reaction evidence="1">
        <text>[(1-&gt;4)-alpha-D-glucosyl](n) + ADP-alpha-D-glucose = [(1-&gt;4)-alpha-D-glucosyl](n+1) + ADP + H(+)</text>
        <dbReference type="Rhea" id="RHEA:18189"/>
        <dbReference type="Rhea" id="RHEA-COMP:9584"/>
        <dbReference type="Rhea" id="RHEA-COMP:9587"/>
        <dbReference type="ChEBI" id="CHEBI:15378"/>
        <dbReference type="ChEBI" id="CHEBI:15444"/>
        <dbReference type="ChEBI" id="CHEBI:57498"/>
        <dbReference type="ChEBI" id="CHEBI:456216"/>
        <dbReference type="EC" id="2.4.1.21"/>
    </reaction>
</comment>
<evidence type="ECO:0000256" key="1">
    <source>
        <dbReference type="ARBA" id="ARBA00001478"/>
    </source>
</evidence>
<keyword evidence="4" id="KW-0808">Transferase</keyword>
<evidence type="ECO:0000259" key="5">
    <source>
        <dbReference type="Pfam" id="PF00534"/>
    </source>
</evidence>
<dbReference type="AlphaFoldDB" id="A0A098L9M9"/>
<reference evidence="7 8" key="1">
    <citation type="submission" date="2014-09" db="EMBL/GenBank/DDBJ databases">
        <title>Sporocytophaga myxococcoides PG-01 genome sequencing.</title>
        <authorList>
            <person name="Liu L."/>
            <person name="Gao P.J."/>
            <person name="Chen G.J."/>
            <person name="Wang L.S."/>
        </authorList>
    </citation>
    <scope>NUCLEOTIDE SEQUENCE [LARGE SCALE GENOMIC DNA]</scope>
    <source>
        <strain evidence="7 8">PG-01</strain>
    </source>
</reference>
<dbReference type="Pfam" id="PF00534">
    <property type="entry name" value="Glycos_transf_1"/>
    <property type="match status" value="1"/>
</dbReference>
<dbReference type="GO" id="GO:0009011">
    <property type="term" value="F:alpha-1,4-glucan glucosyltransferase (ADP-glucose donor) activity"/>
    <property type="evidence" value="ECO:0007669"/>
    <property type="project" value="UniProtKB-EC"/>
</dbReference>
<dbReference type="PROSITE" id="PS51257">
    <property type="entry name" value="PROKAR_LIPOPROTEIN"/>
    <property type="match status" value="1"/>
</dbReference>
<dbReference type="RefSeq" id="WP_045457523.1">
    <property type="nucleotide sequence ID" value="NZ_BBLT01000001.1"/>
</dbReference>
<dbReference type="Proteomes" id="UP000030185">
    <property type="component" value="Unassembled WGS sequence"/>
</dbReference>
<dbReference type="Gene3D" id="3.40.50.2000">
    <property type="entry name" value="Glycogen Phosphorylase B"/>
    <property type="match status" value="2"/>
</dbReference>
<dbReference type="OrthoDB" id="9810929at2"/>
<evidence type="ECO:0000313" key="7">
    <source>
        <dbReference type="EMBL" id="GAL83104.1"/>
    </source>
</evidence>
<comment type="caution">
    <text evidence="7">The sequence shown here is derived from an EMBL/GenBank/DDBJ whole genome shotgun (WGS) entry which is preliminary data.</text>
</comment>
<dbReference type="InterPro" id="IPR001296">
    <property type="entry name" value="Glyco_trans_1"/>
</dbReference>
<dbReference type="InterPro" id="IPR050194">
    <property type="entry name" value="Glycosyltransferase_grp1"/>
</dbReference>
<name>A0A098L9M9_9BACT</name>
<feature type="domain" description="Starch synthase catalytic" evidence="6">
    <location>
        <begin position="5"/>
        <end position="212"/>
    </location>
</feature>
<dbReference type="CDD" id="cd03801">
    <property type="entry name" value="GT4_PimA-like"/>
    <property type="match status" value="1"/>
</dbReference>
<keyword evidence="8" id="KW-1185">Reference proteome</keyword>
<gene>
    <name evidence="7" type="ORF">MYP_330</name>
</gene>
<dbReference type="eggNOG" id="COG0297">
    <property type="taxonomic scope" value="Bacteria"/>
</dbReference>
<evidence type="ECO:0000313" key="8">
    <source>
        <dbReference type="Proteomes" id="UP000030185"/>
    </source>
</evidence>
<proteinExistence type="predicted"/>
<dbReference type="EC" id="2.4.1.21" evidence="2"/>
<accession>A0A098L9M9</accession>
<dbReference type="Pfam" id="PF08323">
    <property type="entry name" value="Glyco_transf_5"/>
    <property type="match status" value="1"/>
</dbReference>
<evidence type="ECO:0000259" key="6">
    <source>
        <dbReference type="Pfam" id="PF08323"/>
    </source>
</evidence>
<dbReference type="STRING" id="153721.MYP_330"/>
<dbReference type="PANTHER" id="PTHR45947:SF3">
    <property type="entry name" value="SULFOQUINOVOSYL TRANSFERASE SQD2"/>
    <property type="match status" value="1"/>
</dbReference>
<dbReference type="InterPro" id="IPR013534">
    <property type="entry name" value="Starch_synth_cat_dom"/>
</dbReference>
<feature type="domain" description="Glycosyl transferase family 1" evidence="5">
    <location>
        <begin position="248"/>
        <end position="399"/>
    </location>
</feature>